<dbReference type="Gramene" id="Psat03G0111400-T1">
    <property type="protein sequence ID" value="KAI5425183.1"/>
    <property type="gene ID" value="KIW84_031114"/>
</dbReference>
<sequence length="107" mass="11776">MLRRCFSEFGAVTEVFLPSKRNKVGDRFGFVRFEEVKHINKLLSHPSRKKFGYPLKAFQSMLGLRKSSLGLEVDTCLVPNGVGRSVVPSGVGLSLIPIGLPDRSVAT</sequence>
<dbReference type="AlphaFoldDB" id="A0A9D5AX26"/>
<dbReference type="Proteomes" id="UP001058974">
    <property type="component" value="Chromosome 3"/>
</dbReference>
<dbReference type="Gene3D" id="3.30.70.330">
    <property type="match status" value="1"/>
</dbReference>
<keyword evidence="3" id="KW-1185">Reference proteome</keyword>
<dbReference type="GO" id="GO:0003723">
    <property type="term" value="F:RNA binding"/>
    <property type="evidence" value="ECO:0007669"/>
    <property type="project" value="InterPro"/>
</dbReference>
<evidence type="ECO:0000313" key="3">
    <source>
        <dbReference type="Proteomes" id="UP001058974"/>
    </source>
</evidence>
<evidence type="ECO:0000259" key="1">
    <source>
        <dbReference type="Pfam" id="PF00076"/>
    </source>
</evidence>
<gene>
    <name evidence="2" type="ORF">KIW84_031114</name>
</gene>
<dbReference type="InterPro" id="IPR012677">
    <property type="entry name" value="Nucleotide-bd_a/b_plait_sf"/>
</dbReference>
<dbReference type="EMBL" id="JAMSHJ010000003">
    <property type="protein sequence ID" value="KAI5425183.1"/>
    <property type="molecule type" value="Genomic_DNA"/>
</dbReference>
<accession>A0A9D5AX26</accession>
<evidence type="ECO:0000313" key="2">
    <source>
        <dbReference type="EMBL" id="KAI5425183.1"/>
    </source>
</evidence>
<name>A0A9D5AX26_PEA</name>
<dbReference type="InterPro" id="IPR035979">
    <property type="entry name" value="RBD_domain_sf"/>
</dbReference>
<protein>
    <recommendedName>
        <fullName evidence="1">RRM domain-containing protein</fullName>
    </recommendedName>
</protein>
<dbReference type="SUPFAM" id="SSF54928">
    <property type="entry name" value="RNA-binding domain, RBD"/>
    <property type="match status" value="1"/>
</dbReference>
<dbReference type="Pfam" id="PF00076">
    <property type="entry name" value="RRM_1"/>
    <property type="match status" value="1"/>
</dbReference>
<reference evidence="2 3" key="1">
    <citation type="journal article" date="2022" name="Nat. Genet.">
        <title>Improved pea reference genome and pan-genome highlight genomic features and evolutionary characteristics.</title>
        <authorList>
            <person name="Yang T."/>
            <person name="Liu R."/>
            <person name="Luo Y."/>
            <person name="Hu S."/>
            <person name="Wang D."/>
            <person name="Wang C."/>
            <person name="Pandey M.K."/>
            <person name="Ge S."/>
            <person name="Xu Q."/>
            <person name="Li N."/>
            <person name="Li G."/>
            <person name="Huang Y."/>
            <person name="Saxena R.K."/>
            <person name="Ji Y."/>
            <person name="Li M."/>
            <person name="Yan X."/>
            <person name="He Y."/>
            <person name="Liu Y."/>
            <person name="Wang X."/>
            <person name="Xiang C."/>
            <person name="Varshney R.K."/>
            <person name="Ding H."/>
            <person name="Gao S."/>
            <person name="Zong X."/>
        </authorList>
    </citation>
    <scope>NUCLEOTIDE SEQUENCE [LARGE SCALE GENOMIC DNA]</scope>
    <source>
        <strain evidence="2 3">cv. Zhongwan 6</strain>
    </source>
</reference>
<dbReference type="InterPro" id="IPR000504">
    <property type="entry name" value="RRM_dom"/>
</dbReference>
<proteinExistence type="predicted"/>
<organism evidence="2 3">
    <name type="scientific">Pisum sativum</name>
    <name type="common">Garden pea</name>
    <name type="synonym">Lathyrus oleraceus</name>
    <dbReference type="NCBI Taxonomy" id="3888"/>
    <lineage>
        <taxon>Eukaryota</taxon>
        <taxon>Viridiplantae</taxon>
        <taxon>Streptophyta</taxon>
        <taxon>Embryophyta</taxon>
        <taxon>Tracheophyta</taxon>
        <taxon>Spermatophyta</taxon>
        <taxon>Magnoliopsida</taxon>
        <taxon>eudicotyledons</taxon>
        <taxon>Gunneridae</taxon>
        <taxon>Pentapetalae</taxon>
        <taxon>rosids</taxon>
        <taxon>fabids</taxon>
        <taxon>Fabales</taxon>
        <taxon>Fabaceae</taxon>
        <taxon>Papilionoideae</taxon>
        <taxon>50 kb inversion clade</taxon>
        <taxon>NPAAA clade</taxon>
        <taxon>Hologalegina</taxon>
        <taxon>IRL clade</taxon>
        <taxon>Fabeae</taxon>
        <taxon>Lathyrus</taxon>
    </lineage>
</organism>
<feature type="domain" description="RRM" evidence="1">
    <location>
        <begin position="2"/>
        <end position="51"/>
    </location>
</feature>
<comment type="caution">
    <text evidence="2">The sequence shown here is derived from an EMBL/GenBank/DDBJ whole genome shotgun (WGS) entry which is preliminary data.</text>
</comment>